<dbReference type="Proteomes" id="UP001162880">
    <property type="component" value="Unassembled WGS sequence"/>
</dbReference>
<name>A0ABT0B5U1_9SPHN</name>
<gene>
    <name evidence="1" type="ORF">MTR64_16840</name>
</gene>
<dbReference type="Gene3D" id="2.115.10.20">
    <property type="entry name" value="Glycosyl hydrolase domain, family 43"/>
    <property type="match status" value="1"/>
</dbReference>
<dbReference type="InterPro" id="IPR023296">
    <property type="entry name" value="Glyco_hydro_beta-prop_sf"/>
</dbReference>
<organism evidence="1 2">
    <name type="scientific">Novosphingobium album</name>
    <name type="common">ex Hu et al. 2023</name>
    <dbReference type="NCBI Taxonomy" id="2930093"/>
    <lineage>
        <taxon>Bacteria</taxon>
        <taxon>Pseudomonadati</taxon>
        <taxon>Pseudomonadota</taxon>
        <taxon>Alphaproteobacteria</taxon>
        <taxon>Sphingomonadales</taxon>
        <taxon>Sphingomonadaceae</taxon>
        <taxon>Novosphingobium</taxon>
    </lineage>
</organism>
<evidence type="ECO:0000313" key="2">
    <source>
        <dbReference type="Proteomes" id="UP001162880"/>
    </source>
</evidence>
<dbReference type="SUPFAM" id="SSF75005">
    <property type="entry name" value="Arabinanase/levansucrase/invertase"/>
    <property type="match status" value="1"/>
</dbReference>
<keyword evidence="2" id="KW-1185">Reference proteome</keyword>
<feature type="non-terminal residue" evidence="1">
    <location>
        <position position="1"/>
    </location>
</feature>
<dbReference type="EMBL" id="JALHLE010000030">
    <property type="protein sequence ID" value="MCJ2180241.1"/>
    <property type="molecule type" value="Genomic_DNA"/>
</dbReference>
<accession>A0ABT0B5U1</accession>
<sequence>TDDKPFLHRRGRYYYLSWGSYYAIGESPYGPFECKGPLFFAENADPEFLDDSAVVQLEAAYRPRDWLNFDRHGSFFEFRGQWYFACNDQSQPGSGPFFRNSVICHVHYRDNGEIMPLRLTRVGVGQDHARRGIAACDFFEADLARVEECGDALCVRFQAGGYACYPNTRCLAAAATAVAILPGEHGSSGTLEIRRARPDGPLLGSIALSDRGIAPDGYRTRLSSVRENEDLCLVLQGADGVEAAIEKIVFF</sequence>
<protein>
    <submittedName>
        <fullName evidence="1">Uncharacterized protein</fullName>
    </submittedName>
</protein>
<evidence type="ECO:0000313" key="1">
    <source>
        <dbReference type="EMBL" id="MCJ2180241.1"/>
    </source>
</evidence>
<proteinExistence type="predicted"/>
<reference evidence="1" key="1">
    <citation type="submission" date="2022-03" db="EMBL/GenBank/DDBJ databases">
        <title>Identification of a novel bacterium isolated from mangrove sediments.</title>
        <authorList>
            <person name="Pan X."/>
        </authorList>
    </citation>
    <scope>NUCLEOTIDE SEQUENCE</scope>
    <source>
        <strain evidence="1">B2580</strain>
    </source>
</reference>
<comment type="caution">
    <text evidence="1">The sequence shown here is derived from an EMBL/GenBank/DDBJ whole genome shotgun (WGS) entry which is preliminary data.</text>
</comment>